<feature type="compositionally biased region" description="Polar residues" evidence="5">
    <location>
        <begin position="266"/>
        <end position="282"/>
    </location>
</feature>
<keyword evidence="2" id="KW-0479">Metal-binding</keyword>
<dbReference type="PANTHER" id="PTHR34524:SF6">
    <property type="entry name" value="CALCYPHOSINE LIKE"/>
    <property type="match status" value="1"/>
</dbReference>
<evidence type="ECO:0000256" key="4">
    <source>
        <dbReference type="ARBA" id="ARBA00022837"/>
    </source>
</evidence>
<comment type="similarity">
    <text evidence="1">Belongs to the centrin family.</text>
</comment>
<feature type="domain" description="EF-hand" evidence="6">
    <location>
        <begin position="173"/>
        <end position="208"/>
    </location>
</feature>
<evidence type="ECO:0000259" key="6">
    <source>
        <dbReference type="PROSITE" id="PS50222"/>
    </source>
</evidence>
<feature type="domain" description="EF-hand" evidence="6">
    <location>
        <begin position="734"/>
        <end position="761"/>
    </location>
</feature>
<feature type="region of interest" description="Disordered" evidence="5">
    <location>
        <begin position="630"/>
        <end position="666"/>
    </location>
</feature>
<feature type="domain" description="EF-hand" evidence="6">
    <location>
        <begin position="1105"/>
        <end position="1136"/>
    </location>
</feature>
<dbReference type="InterPro" id="IPR002048">
    <property type="entry name" value="EF_hand_dom"/>
</dbReference>
<feature type="domain" description="EF-hand" evidence="6">
    <location>
        <begin position="593"/>
        <end position="627"/>
    </location>
</feature>
<feature type="domain" description="EF-hand" evidence="6">
    <location>
        <begin position="557"/>
        <end position="592"/>
    </location>
</feature>
<feature type="compositionally biased region" description="Polar residues" evidence="5">
    <location>
        <begin position="102"/>
        <end position="116"/>
    </location>
</feature>
<feature type="domain" description="EF-hand" evidence="6">
    <location>
        <begin position="991"/>
        <end position="1026"/>
    </location>
</feature>
<feature type="region of interest" description="Disordered" evidence="5">
    <location>
        <begin position="774"/>
        <end position="819"/>
    </location>
</feature>
<sequence>MTSAREGPGADAVSARARDLHRKLLERVLLRSDAQNVKDVFRRYDRERAGVLTLEQFRVLVRDHDFLDADADLLLRHLGAKDQQSVSFHAFMGDVQLGAEQNYPSKSSNAGTSPKKVQQLSQLQETQQTKKNTQAQSKGKPRGAATKGAKPAVQATQDPMEAIRTKLRERVMGHSKSIREVFMEYDLDGSGFLDYEEFGRFMAKYKFVPEETQVIVDYLDRDRSGTVDYDEFAAGLLFYRPPIPVPAATVPSPPKSFDKAAPLKGSQPSPTQATRGSQPSRQTELQQILNSIRIKFDETIKKSKQRTGRSRDLKTEFDHYDVDGNHSLDHQEFGALLVGLGIKLKAAELRTVLQDVDPDEDERIGFQTIAKLLDVQETAHTSAKELIVRESTLTTKRRLPKEQQHQKVAPKADKEILAVFNKYDRDGSGELNYEEFRRLMREFGVADDREIDALIDEIDEDGGGTISYSEFVRAYSHRIKRSSKGDHEVVSTFRKYDRDGSGELDYTEFRRLLQESGMEDNDAIDALIDEIDEDGSGTITFEEFARVYDRRIKPALKVENKVLHAFNNFDRDGSGELGYDEFRRMLHESGVKDSQVIDALIDEVDKDRSGSINANEFARVYDRRIKPVLKSTQQRREQPSGQYSNTTSNVDNLQPPRTVRKASQAENDLNAKSRLEALQEQELQFMERVLRRHHSIENAFLEFDRDGRNEMDFEQFRDFMGHYGLTDEASLSMLLKRLDADNSGVIDLQEFLSVFNAQRLARLKGGATKAVAHADQRQSAAVSTGGQRAVRRGIKSNTTSESKGSQDTRNPHKPNKGARLRELEEKWIRSALDGHDSVRSAFASVDRDQDGEITRDEFRKLMNQFGVWDEDDVASLMKKLNVDGNGSIEYEEFATIFHETRVNKEQDPRQSVAAEVPRGNSVAKPTLVTPVVVESKNAQGARLRDLQIKWMKRVLSCHDSIESAFYQYDDDGNGELDHEEFRHFMKRYGIVKNEDIDTLIRRLDTDGSGTVSIEEFSVVFNPLRVNPGSTAEGISAMAAAAPEEIFDTEELESILEIERELAQRMAHQTRDLRLAFRKFDTNGNGLLEYKEFRGVLKAYRLPEVEIRKVIRHLDRDVSGFIDYKEFIAGFSAVKESGAAAPSTQKKAGKRVSPAKGNSSKPKTQLRRSPAKPQGRSKTPSTEALKKTMLERILALHGTVQGAFREYDLDKEAGLNEAQFVKLVLDCGFSRDEAARLLDVFDQDQSGTVEYQEFLAQLVVKGVS</sequence>
<dbReference type="CDD" id="cd00051">
    <property type="entry name" value="EFh"/>
    <property type="match status" value="6"/>
</dbReference>
<feature type="domain" description="EF-hand" evidence="6">
    <location>
        <begin position="1228"/>
        <end position="1263"/>
    </location>
</feature>
<dbReference type="GO" id="GO:0043226">
    <property type="term" value="C:organelle"/>
    <property type="evidence" value="ECO:0007669"/>
    <property type="project" value="UniProtKB-ARBA"/>
</dbReference>
<protein>
    <recommendedName>
        <fullName evidence="6">EF-hand domain-containing protein</fullName>
    </recommendedName>
</protein>
<feature type="region of interest" description="Disordered" evidence="5">
    <location>
        <begin position="102"/>
        <end position="156"/>
    </location>
</feature>
<feature type="region of interest" description="Disordered" evidence="5">
    <location>
        <begin position="1138"/>
        <end position="1182"/>
    </location>
</feature>
<feature type="domain" description="EF-hand" evidence="6">
    <location>
        <begin position="411"/>
        <end position="446"/>
    </location>
</feature>
<gene>
    <name evidence="7" type="ORF">PHYPSEUDO_002109</name>
</gene>
<dbReference type="OrthoDB" id="26525at2759"/>
<feature type="domain" description="EF-hand" evidence="6">
    <location>
        <begin position="1067"/>
        <end position="1102"/>
    </location>
</feature>
<dbReference type="Pfam" id="PF13833">
    <property type="entry name" value="EF-hand_8"/>
    <property type="match status" value="1"/>
</dbReference>
<dbReference type="PROSITE" id="PS50222">
    <property type="entry name" value="EF_HAND_2"/>
    <property type="match status" value="19"/>
</dbReference>
<feature type="region of interest" description="Disordered" evidence="5">
    <location>
        <begin position="249"/>
        <end position="282"/>
    </location>
</feature>
<dbReference type="AlphaFoldDB" id="A0A8T1VXA6"/>
<keyword evidence="8" id="KW-1185">Reference proteome</keyword>
<evidence type="ECO:0000256" key="3">
    <source>
        <dbReference type="ARBA" id="ARBA00022737"/>
    </source>
</evidence>
<feature type="domain" description="EF-hand" evidence="6">
    <location>
        <begin position="691"/>
        <end position="726"/>
    </location>
</feature>
<proteinExistence type="inferred from homology"/>
<evidence type="ECO:0000256" key="2">
    <source>
        <dbReference type="ARBA" id="ARBA00022723"/>
    </source>
</evidence>
<dbReference type="EMBL" id="JAGDFM010000135">
    <property type="protein sequence ID" value="KAG7384888.1"/>
    <property type="molecule type" value="Genomic_DNA"/>
</dbReference>
<evidence type="ECO:0000256" key="1">
    <source>
        <dbReference type="ARBA" id="ARBA00005253"/>
    </source>
</evidence>
<feature type="domain" description="EF-hand" evidence="6">
    <location>
        <begin position="956"/>
        <end position="990"/>
    </location>
</feature>
<feature type="compositionally biased region" description="Polar residues" evidence="5">
    <location>
        <begin position="777"/>
        <end position="786"/>
    </location>
</feature>
<evidence type="ECO:0000313" key="8">
    <source>
        <dbReference type="Proteomes" id="UP000694044"/>
    </source>
</evidence>
<feature type="compositionally biased region" description="Low complexity" evidence="5">
    <location>
        <begin position="118"/>
        <end position="129"/>
    </location>
</feature>
<keyword evidence="4" id="KW-0106">Calcium</keyword>
<dbReference type="GO" id="GO:0005509">
    <property type="term" value="F:calcium ion binding"/>
    <property type="evidence" value="ECO:0007669"/>
    <property type="project" value="InterPro"/>
</dbReference>
<dbReference type="PANTHER" id="PTHR34524">
    <property type="entry name" value="CALCYPHOSIN"/>
    <property type="match status" value="1"/>
</dbReference>
<feature type="domain" description="EF-hand" evidence="6">
    <location>
        <begin position="308"/>
        <end position="343"/>
    </location>
</feature>
<feature type="domain" description="EF-hand" evidence="6">
    <location>
        <begin position="210"/>
        <end position="242"/>
    </location>
</feature>
<keyword evidence="3" id="KW-0677">Repeat</keyword>
<comment type="caution">
    <text evidence="7">The sequence shown here is derived from an EMBL/GenBank/DDBJ whole genome shotgun (WGS) entry which is preliminary data.</text>
</comment>
<dbReference type="Proteomes" id="UP000694044">
    <property type="component" value="Unassembled WGS sequence"/>
</dbReference>
<accession>A0A8T1VXA6</accession>
<feature type="domain" description="EF-hand" evidence="6">
    <location>
        <begin position="484"/>
        <end position="519"/>
    </location>
</feature>
<feature type="compositionally biased region" description="Polar residues" evidence="5">
    <location>
        <begin position="639"/>
        <end position="652"/>
    </location>
</feature>
<dbReference type="FunFam" id="1.10.238.10:FF:000178">
    <property type="entry name" value="Calmodulin-2 A"/>
    <property type="match status" value="2"/>
</dbReference>
<dbReference type="PROSITE" id="PS00018">
    <property type="entry name" value="EF_HAND_1"/>
    <property type="match status" value="14"/>
</dbReference>
<dbReference type="InterPro" id="IPR051581">
    <property type="entry name" value="Ca-bind"/>
</dbReference>
<feature type="domain" description="EF-hand" evidence="6">
    <location>
        <begin position="32"/>
        <end position="67"/>
    </location>
</feature>
<organism evidence="7 8">
    <name type="scientific">Phytophthora pseudosyringae</name>
    <dbReference type="NCBI Taxonomy" id="221518"/>
    <lineage>
        <taxon>Eukaryota</taxon>
        <taxon>Sar</taxon>
        <taxon>Stramenopiles</taxon>
        <taxon>Oomycota</taxon>
        <taxon>Peronosporomycetes</taxon>
        <taxon>Peronosporales</taxon>
        <taxon>Peronosporaceae</taxon>
        <taxon>Phytophthora</taxon>
    </lineage>
</organism>
<evidence type="ECO:0000313" key="7">
    <source>
        <dbReference type="EMBL" id="KAG7384888.1"/>
    </source>
</evidence>
<evidence type="ECO:0000256" key="5">
    <source>
        <dbReference type="SAM" id="MobiDB-lite"/>
    </source>
</evidence>
<feature type="domain" description="EF-hand" evidence="6">
    <location>
        <begin position="524"/>
        <end position="554"/>
    </location>
</feature>
<feature type="domain" description="EF-hand" evidence="6">
    <location>
        <begin position="869"/>
        <end position="903"/>
    </location>
</feature>
<dbReference type="InterPro" id="IPR018247">
    <property type="entry name" value="EF_Hand_1_Ca_BS"/>
</dbReference>
<feature type="domain" description="EF-hand" evidence="6">
    <location>
        <begin position="447"/>
        <end position="481"/>
    </location>
</feature>
<feature type="domain" description="EF-hand" evidence="6">
    <location>
        <begin position="833"/>
        <end position="868"/>
    </location>
</feature>
<reference evidence="7" key="1">
    <citation type="submission" date="2021-02" db="EMBL/GenBank/DDBJ databases">
        <authorList>
            <person name="Palmer J.M."/>
        </authorList>
    </citation>
    <scope>NUCLEOTIDE SEQUENCE</scope>
    <source>
        <strain evidence="7">SCRP734</strain>
    </source>
</reference>
<name>A0A8T1VXA6_9STRA</name>
<dbReference type="Pfam" id="PF13499">
    <property type="entry name" value="EF-hand_7"/>
    <property type="match status" value="8"/>
</dbReference>
<dbReference type="SMART" id="SM00054">
    <property type="entry name" value="EFh"/>
    <property type="match status" value="21"/>
</dbReference>